<dbReference type="RefSeq" id="WP_117328487.1">
    <property type="nucleotide sequence ID" value="NZ_QVTE01000067.1"/>
</dbReference>
<evidence type="ECO:0008006" key="5">
    <source>
        <dbReference type="Google" id="ProtNLM"/>
    </source>
</evidence>
<name>A0A372LC86_9BACI</name>
<dbReference type="Proteomes" id="UP000264541">
    <property type="component" value="Unassembled WGS sequence"/>
</dbReference>
<organism evidence="3 4">
    <name type="scientific">Peribacillus saganii</name>
    <dbReference type="NCBI Taxonomy" id="2303992"/>
    <lineage>
        <taxon>Bacteria</taxon>
        <taxon>Bacillati</taxon>
        <taxon>Bacillota</taxon>
        <taxon>Bacilli</taxon>
        <taxon>Bacillales</taxon>
        <taxon>Bacillaceae</taxon>
        <taxon>Peribacillus</taxon>
    </lineage>
</organism>
<sequence length="414" mass="46011">MKRSQWSDQEIEDLFKKLPNVQDTRNPEEIYKQISGRVKRKKLAVKWIPAIAAAAALIVFTVLSSSLLQTNSSDQIASDRSSAEKAASEPPTAEKKEETKQSEPVKQESDSKEPQLKKNDNNSMMEIPAAPQEKQTETLLTAPQELTSVFPADRSNHTVLTLGIPDEQLNYFIPVSYVVNKMDEAGRLDALKQKMTDVIEQSFGLSDFYPLNVEIAAGTNPGTVNINFPDGITNAIGDNEMFFMNALSETFRYDEEISKVSFSTNGQPGAEFPHMGMLQEMDIDKAPKRAILVYQLNPQSPVLFVPSYNSYETVAAAFDEMKKITKGSPVTASVDQSINVAEFRESGEELTVIFAQNTQLEYSTSHMRSIEAILLLARDFGYKYVLFDNSNIQTIGSLDLSKKIPVPVAPNKTS</sequence>
<dbReference type="OrthoDB" id="2965336at2"/>
<dbReference type="AlphaFoldDB" id="A0A372LC86"/>
<comment type="caution">
    <text evidence="3">The sequence shown here is derived from an EMBL/GenBank/DDBJ whole genome shotgun (WGS) entry which is preliminary data.</text>
</comment>
<protein>
    <recommendedName>
        <fullName evidence="5">Negative regulator of sigma-X activity</fullName>
    </recommendedName>
</protein>
<evidence type="ECO:0000313" key="4">
    <source>
        <dbReference type="Proteomes" id="UP000264541"/>
    </source>
</evidence>
<feature type="transmembrane region" description="Helical" evidence="2">
    <location>
        <begin position="47"/>
        <end position="68"/>
    </location>
</feature>
<accession>A0A372LC86</accession>
<keyword evidence="2" id="KW-1133">Transmembrane helix</keyword>
<proteinExistence type="predicted"/>
<evidence type="ECO:0000256" key="1">
    <source>
        <dbReference type="SAM" id="MobiDB-lite"/>
    </source>
</evidence>
<feature type="compositionally biased region" description="Basic and acidic residues" evidence="1">
    <location>
        <begin position="81"/>
        <end position="120"/>
    </location>
</feature>
<feature type="compositionally biased region" description="Polar residues" evidence="1">
    <location>
        <begin position="71"/>
        <end position="80"/>
    </location>
</feature>
<keyword evidence="2" id="KW-0472">Membrane</keyword>
<gene>
    <name evidence="3" type="ORF">D0469_20030</name>
</gene>
<dbReference type="EMBL" id="QVTE01000067">
    <property type="protein sequence ID" value="RFU63140.1"/>
    <property type="molecule type" value="Genomic_DNA"/>
</dbReference>
<keyword evidence="2" id="KW-0812">Transmembrane</keyword>
<reference evidence="3 4" key="1">
    <citation type="submission" date="2018-08" db="EMBL/GenBank/DDBJ databases">
        <title>Bacillus chawlae sp. nov., Bacillus glennii sp. nov., and Bacillus saganii sp. nov. Isolated from the Vehicle Assembly Building at Kennedy Space Center where the Viking Spacecraft were Assembled.</title>
        <authorList>
            <person name="Seuylemezian A."/>
            <person name="Vaishampayan P."/>
        </authorList>
    </citation>
    <scope>NUCLEOTIDE SEQUENCE [LARGE SCALE GENOMIC DNA]</scope>
    <source>
        <strain evidence="3 4">V47-23a</strain>
    </source>
</reference>
<keyword evidence="4" id="KW-1185">Reference proteome</keyword>
<evidence type="ECO:0000256" key="2">
    <source>
        <dbReference type="SAM" id="Phobius"/>
    </source>
</evidence>
<feature type="region of interest" description="Disordered" evidence="1">
    <location>
        <begin position="71"/>
        <end position="123"/>
    </location>
</feature>
<evidence type="ECO:0000313" key="3">
    <source>
        <dbReference type="EMBL" id="RFU63140.1"/>
    </source>
</evidence>